<dbReference type="RefSeq" id="WP_023100398.1">
    <property type="nucleotide sequence ID" value="NZ_PJCJ01000008.1"/>
</dbReference>
<reference evidence="1 2" key="1">
    <citation type="submission" date="2017-12" db="EMBL/GenBank/DDBJ databases">
        <title>Detection of the carbapenemase gene blaVIM-5 in members of the Pseudomonas putida group isolated from polluted Nigerian wetlands.</title>
        <authorList>
            <person name="Adelowo O."/>
            <person name="Vollmers J."/>
            <person name="Maeusezahl I."/>
            <person name="Kaster A.-K."/>
            <person name="Mueller J.A."/>
        </authorList>
    </citation>
    <scope>NUCLEOTIDE SEQUENCE [LARGE SCALE GENOMIC DNA]</scope>
    <source>
        <strain evidence="1 2">MR69</strain>
    </source>
</reference>
<evidence type="ECO:0000313" key="1">
    <source>
        <dbReference type="EMBL" id="PLV13575.1"/>
    </source>
</evidence>
<comment type="caution">
    <text evidence="1">The sequence shown here is derived from an EMBL/GenBank/DDBJ whole genome shotgun (WGS) entry which is preliminary data.</text>
</comment>
<keyword evidence="2" id="KW-1185">Reference proteome</keyword>
<name>A0ABX4U496_PSEDL</name>
<protein>
    <submittedName>
        <fullName evidence="1">Uncharacterized protein</fullName>
    </submittedName>
</protein>
<gene>
    <name evidence="1" type="ORF">CXG47_14950</name>
</gene>
<evidence type="ECO:0000313" key="2">
    <source>
        <dbReference type="Proteomes" id="UP000234744"/>
    </source>
</evidence>
<accession>A0ABX4U496</accession>
<dbReference type="Proteomes" id="UP000234744">
    <property type="component" value="Unassembled WGS sequence"/>
</dbReference>
<sequence>MNLDDFFLRVDEKLKITKENENLPKVATDRNLKILKEAVNHIAPLVENYAAKLQERNLKADIRNSDESIEFSLTYKDGSHRTITLGSTSREKLIGIAVEHVDSSGDTVISLDDSHSYDSESWEDNIYEKHLRKFIEDFISCAESHGGV</sequence>
<proteinExistence type="predicted"/>
<dbReference type="EMBL" id="PJCJ01000008">
    <property type="protein sequence ID" value="PLV13575.1"/>
    <property type="molecule type" value="Genomic_DNA"/>
</dbReference>
<organism evidence="1 2">
    <name type="scientific">Pseudomonas plecoglossicida</name>
    <dbReference type="NCBI Taxonomy" id="70775"/>
    <lineage>
        <taxon>Bacteria</taxon>
        <taxon>Pseudomonadati</taxon>
        <taxon>Pseudomonadota</taxon>
        <taxon>Gammaproteobacteria</taxon>
        <taxon>Pseudomonadales</taxon>
        <taxon>Pseudomonadaceae</taxon>
        <taxon>Pseudomonas</taxon>
    </lineage>
</organism>